<protein>
    <recommendedName>
        <fullName evidence="9">Thiamine-phosphate synthase</fullName>
        <shortName evidence="9">TP synthase</shortName>
        <shortName evidence="9">TPS</shortName>
        <ecNumber evidence="9">2.5.1.3</ecNumber>
    </recommendedName>
    <alternativeName>
        <fullName evidence="9">Thiamine-phosphate pyrophosphorylase</fullName>
        <shortName evidence="9">TMP pyrophosphorylase</shortName>
        <shortName evidence="9">TMP-PPase</shortName>
    </alternativeName>
</protein>
<comment type="function">
    <text evidence="9">Condenses 4-methyl-5-(beta-hydroxyethyl)thiazole monophosphate (THZ-P) and 2-methyl-4-amino-5-hydroxymethyl pyrimidine pyrophosphate (HMP-PP) to form thiamine monophosphate (TMP).</text>
</comment>
<evidence type="ECO:0000256" key="10">
    <source>
        <dbReference type="RuleBase" id="RU003826"/>
    </source>
</evidence>
<dbReference type="NCBIfam" id="TIGR00693">
    <property type="entry name" value="thiE"/>
    <property type="match status" value="1"/>
</dbReference>
<feature type="binding site" evidence="9">
    <location>
        <begin position="40"/>
        <end position="44"/>
    </location>
    <ligand>
        <name>4-amino-2-methyl-5-(diphosphooxymethyl)pyrimidine</name>
        <dbReference type="ChEBI" id="CHEBI:57841"/>
    </ligand>
</feature>
<keyword evidence="2 9" id="KW-0808">Transferase</keyword>
<evidence type="ECO:0000256" key="2">
    <source>
        <dbReference type="ARBA" id="ARBA00022679"/>
    </source>
</evidence>
<dbReference type="GO" id="GO:0005737">
    <property type="term" value="C:cytoplasm"/>
    <property type="evidence" value="ECO:0007669"/>
    <property type="project" value="TreeGrafter"/>
</dbReference>
<keyword evidence="4 9" id="KW-0460">Magnesium</keyword>
<evidence type="ECO:0000256" key="4">
    <source>
        <dbReference type="ARBA" id="ARBA00022842"/>
    </source>
</evidence>
<comment type="caution">
    <text evidence="13">The sequence shown here is derived from an EMBL/GenBank/DDBJ whole genome shotgun (WGS) entry which is preliminary data.</text>
</comment>
<evidence type="ECO:0000313" key="14">
    <source>
        <dbReference type="Proteomes" id="UP000070539"/>
    </source>
</evidence>
<keyword evidence="14" id="KW-1185">Reference proteome</keyword>
<dbReference type="InterPro" id="IPR036206">
    <property type="entry name" value="ThiamineP_synth_sf"/>
</dbReference>
<evidence type="ECO:0000256" key="6">
    <source>
        <dbReference type="ARBA" id="ARBA00047334"/>
    </source>
</evidence>
<evidence type="ECO:0000313" key="13">
    <source>
        <dbReference type="EMBL" id="KXL54028.1"/>
    </source>
</evidence>
<comment type="cofactor">
    <cofactor evidence="9">
        <name>Mg(2+)</name>
        <dbReference type="ChEBI" id="CHEBI:18420"/>
    </cofactor>
    <text evidence="9">Binds 1 Mg(2+) ion per subunit.</text>
</comment>
<evidence type="ECO:0000256" key="9">
    <source>
        <dbReference type="HAMAP-Rule" id="MF_00097"/>
    </source>
</evidence>
<comment type="catalytic activity">
    <reaction evidence="8 9 10">
        <text>2-[(2R,5Z)-2-carboxy-4-methylthiazol-5(2H)-ylidene]ethyl phosphate + 4-amino-2-methyl-5-(diphosphooxymethyl)pyrimidine + 2 H(+) = thiamine phosphate + CO2 + diphosphate</text>
        <dbReference type="Rhea" id="RHEA:47844"/>
        <dbReference type="ChEBI" id="CHEBI:15378"/>
        <dbReference type="ChEBI" id="CHEBI:16526"/>
        <dbReference type="ChEBI" id="CHEBI:33019"/>
        <dbReference type="ChEBI" id="CHEBI:37575"/>
        <dbReference type="ChEBI" id="CHEBI:57841"/>
        <dbReference type="ChEBI" id="CHEBI:62899"/>
        <dbReference type="EC" id="2.5.1.3"/>
    </reaction>
</comment>
<keyword evidence="5 9" id="KW-0784">Thiamine biosynthesis</keyword>
<dbReference type="EMBL" id="LRVM01000001">
    <property type="protein sequence ID" value="KXL54028.1"/>
    <property type="molecule type" value="Genomic_DNA"/>
</dbReference>
<dbReference type="InterPro" id="IPR013785">
    <property type="entry name" value="Aldolase_TIM"/>
</dbReference>
<feature type="domain" description="Thiamine phosphate synthase/TenI" evidence="12">
    <location>
        <begin position="10"/>
        <end position="190"/>
    </location>
</feature>
<feature type="binding site" evidence="9">
    <location>
        <position position="73"/>
    </location>
    <ligand>
        <name>Mg(2+)</name>
        <dbReference type="ChEBI" id="CHEBI:18420"/>
    </ligand>
</feature>
<dbReference type="InterPro" id="IPR022998">
    <property type="entry name" value="ThiamineP_synth_TenI"/>
</dbReference>
<organism evidence="13 14">
    <name type="scientific">Anaerotignum neopropionicum</name>
    <dbReference type="NCBI Taxonomy" id="36847"/>
    <lineage>
        <taxon>Bacteria</taxon>
        <taxon>Bacillati</taxon>
        <taxon>Bacillota</taxon>
        <taxon>Clostridia</taxon>
        <taxon>Lachnospirales</taxon>
        <taxon>Anaerotignaceae</taxon>
        <taxon>Anaerotignum</taxon>
    </lineage>
</organism>
<dbReference type="GO" id="GO:0000287">
    <property type="term" value="F:magnesium ion binding"/>
    <property type="evidence" value="ECO:0007669"/>
    <property type="project" value="UniProtKB-UniRule"/>
</dbReference>
<sequence length="212" mass="22773">MKLDKKSLLLYGVTDRSWLNGRRLAQDVEKALQGGATFIQLREKDASFEEFVEQAKEVKAVCKEYGVPFVINDNIEVALAVDADGVHVGQSDMEAGSVRQKLGKDKIIGVSTRTVEEALLAKERGADYLGVGAMFQTATKLDAADVTFGQLKEICKAVDVPVVAIGGISSKNVEELAGTGIDGVAVVSALFAAEDIKQATVEMKEKLKKIVK</sequence>
<feature type="binding site" evidence="9">
    <location>
        <position position="72"/>
    </location>
    <ligand>
        <name>4-amino-2-methyl-5-(diphosphooxymethyl)pyrimidine</name>
        <dbReference type="ChEBI" id="CHEBI:57841"/>
    </ligand>
</feature>
<dbReference type="GO" id="GO:0009228">
    <property type="term" value="P:thiamine biosynthetic process"/>
    <property type="evidence" value="ECO:0007669"/>
    <property type="project" value="UniProtKB-KW"/>
</dbReference>
<dbReference type="GO" id="GO:0004789">
    <property type="term" value="F:thiamine-phosphate diphosphorylase activity"/>
    <property type="evidence" value="ECO:0007669"/>
    <property type="project" value="UniProtKB-UniRule"/>
</dbReference>
<comment type="catalytic activity">
    <reaction evidence="6 9 10">
        <text>4-methyl-5-(2-phosphooxyethyl)-thiazole + 4-amino-2-methyl-5-(diphosphooxymethyl)pyrimidine + H(+) = thiamine phosphate + diphosphate</text>
        <dbReference type="Rhea" id="RHEA:22328"/>
        <dbReference type="ChEBI" id="CHEBI:15378"/>
        <dbReference type="ChEBI" id="CHEBI:33019"/>
        <dbReference type="ChEBI" id="CHEBI:37575"/>
        <dbReference type="ChEBI" id="CHEBI:57841"/>
        <dbReference type="ChEBI" id="CHEBI:58296"/>
        <dbReference type="EC" id="2.5.1.3"/>
    </reaction>
</comment>
<dbReference type="HAMAP" id="MF_00097">
    <property type="entry name" value="TMP_synthase"/>
    <property type="match status" value="1"/>
</dbReference>
<dbReference type="PATRIC" id="fig|36847.3.peg.150"/>
<reference evidence="13 14" key="1">
    <citation type="submission" date="2016-01" db="EMBL/GenBank/DDBJ databases">
        <title>Genome sequence of Clostridium neopropionicum X4, DSM-3847.</title>
        <authorList>
            <person name="Poehlein A."/>
            <person name="Beck M.H."/>
            <person name="Bengelsdorf F.R."/>
            <person name="Daniel R."/>
            <person name="Duerre P."/>
        </authorList>
    </citation>
    <scope>NUCLEOTIDE SEQUENCE [LARGE SCALE GENOMIC DNA]</scope>
    <source>
        <strain evidence="13 14">DSM-3847</strain>
    </source>
</reference>
<comment type="pathway">
    <text evidence="1 9 11">Cofactor biosynthesis; thiamine diphosphate biosynthesis; thiamine phosphate from 4-amino-2-methyl-5-diphosphomethylpyrimidine and 4-methyl-5-(2-phosphoethyl)-thiazole: step 1/1.</text>
</comment>
<evidence type="ECO:0000256" key="7">
    <source>
        <dbReference type="ARBA" id="ARBA00047851"/>
    </source>
</evidence>
<dbReference type="SUPFAM" id="SSF51391">
    <property type="entry name" value="Thiamin phosphate synthase"/>
    <property type="match status" value="1"/>
</dbReference>
<evidence type="ECO:0000256" key="5">
    <source>
        <dbReference type="ARBA" id="ARBA00022977"/>
    </source>
</evidence>
<dbReference type="UniPathway" id="UPA00060">
    <property type="reaction ID" value="UER00141"/>
</dbReference>
<dbReference type="Gene3D" id="3.20.20.70">
    <property type="entry name" value="Aldolase class I"/>
    <property type="match status" value="1"/>
</dbReference>
<feature type="binding site" evidence="9">
    <location>
        <begin position="187"/>
        <end position="188"/>
    </location>
    <ligand>
        <name>2-[(2R,5Z)-2-carboxy-4-methylthiazol-5(2H)-ylidene]ethyl phosphate</name>
        <dbReference type="ChEBI" id="CHEBI:62899"/>
    </ligand>
</feature>
<dbReference type="EC" id="2.5.1.3" evidence="9"/>
<keyword evidence="3 9" id="KW-0479">Metal-binding</keyword>
<feature type="binding site" evidence="9">
    <location>
        <position position="167"/>
    </location>
    <ligand>
        <name>2-[(2R,5Z)-2-carboxy-4-methylthiazol-5(2H)-ylidene]ethyl phosphate</name>
        <dbReference type="ChEBI" id="CHEBI:62899"/>
    </ligand>
</feature>
<gene>
    <name evidence="9 13" type="primary">thiE</name>
    <name evidence="13" type="ORF">CLNEO_01240</name>
</gene>
<evidence type="ECO:0000256" key="1">
    <source>
        <dbReference type="ARBA" id="ARBA00005165"/>
    </source>
</evidence>
<feature type="binding site" evidence="9">
    <location>
        <position position="111"/>
    </location>
    <ligand>
        <name>4-amino-2-methyl-5-(diphosphooxymethyl)pyrimidine</name>
        <dbReference type="ChEBI" id="CHEBI:57841"/>
    </ligand>
</feature>
<dbReference type="GO" id="GO:0009229">
    <property type="term" value="P:thiamine diphosphate biosynthetic process"/>
    <property type="evidence" value="ECO:0007669"/>
    <property type="project" value="UniProtKB-UniRule"/>
</dbReference>
<feature type="binding site" evidence="9">
    <location>
        <position position="92"/>
    </location>
    <ligand>
        <name>Mg(2+)</name>
        <dbReference type="ChEBI" id="CHEBI:18420"/>
    </ligand>
</feature>
<dbReference type="PANTHER" id="PTHR20857:SF15">
    <property type="entry name" value="THIAMINE-PHOSPHATE SYNTHASE"/>
    <property type="match status" value="1"/>
</dbReference>
<evidence type="ECO:0000256" key="8">
    <source>
        <dbReference type="ARBA" id="ARBA00047883"/>
    </source>
</evidence>
<evidence type="ECO:0000259" key="12">
    <source>
        <dbReference type="Pfam" id="PF02581"/>
    </source>
</evidence>
<dbReference type="RefSeq" id="WP_066083450.1">
    <property type="nucleotide sequence ID" value="NZ_LRVM01000001.1"/>
</dbReference>
<evidence type="ECO:0000256" key="3">
    <source>
        <dbReference type="ARBA" id="ARBA00022723"/>
    </source>
</evidence>
<dbReference type="Proteomes" id="UP000070539">
    <property type="component" value="Unassembled WGS sequence"/>
</dbReference>
<dbReference type="FunFam" id="3.20.20.70:FF:000096">
    <property type="entry name" value="Thiamine-phosphate synthase"/>
    <property type="match status" value="1"/>
</dbReference>
<accession>A0A136WHI1</accession>
<comment type="catalytic activity">
    <reaction evidence="7 9 10">
        <text>2-(2-carboxy-4-methylthiazol-5-yl)ethyl phosphate + 4-amino-2-methyl-5-(diphosphooxymethyl)pyrimidine + 2 H(+) = thiamine phosphate + CO2 + diphosphate</text>
        <dbReference type="Rhea" id="RHEA:47848"/>
        <dbReference type="ChEBI" id="CHEBI:15378"/>
        <dbReference type="ChEBI" id="CHEBI:16526"/>
        <dbReference type="ChEBI" id="CHEBI:33019"/>
        <dbReference type="ChEBI" id="CHEBI:37575"/>
        <dbReference type="ChEBI" id="CHEBI:57841"/>
        <dbReference type="ChEBI" id="CHEBI:62890"/>
        <dbReference type="EC" id="2.5.1.3"/>
    </reaction>
</comment>
<dbReference type="OrthoDB" id="9812206at2"/>
<dbReference type="STRING" id="36847.CLNEO_01240"/>
<dbReference type="Pfam" id="PF02581">
    <property type="entry name" value="TMP-TENI"/>
    <property type="match status" value="1"/>
</dbReference>
<dbReference type="CDD" id="cd00564">
    <property type="entry name" value="TMP_TenI"/>
    <property type="match status" value="1"/>
</dbReference>
<dbReference type="AlphaFoldDB" id="A0A136WHI1"/>
<comment type="similarity">
    <text evidence="9 10">Belongs to the thiamine-phosphate synthase family.</text>
</comment>
<evidence type="ECO:0000256" key="11">
    <source>
        <dbReference type="RuleBase" id="RU004253"/>
    </source>
</evidence>
<proteinExistence type="inferred from homology"/>
<name>A0A136WHI1_9FIRM</name>
<dbReference type="InterPro" id="IPR034291">
    <property type="entry name" value="TMP_synthase"/>
</dbReference>
<feature type="binding site" evidence="9">
    <location>
        <begin position="137"/>
        <end position="139"/>
    </location>
    <ligand>
        <name>2-[(2R,5Z)-2-carboxy-4-methylthiazol-5(2H)-ylidene]ethyl phosphate</name>
        <dbReference type="ChEBI" id="CHEBI:62899"/>
    </ligand>
</feature>
<feature type="binding site" evidence="9">
    <location>
        <position position="140"/>
    </location>
    <ligand>
        <name>4-amino-2-methyl-5-(diphosphooxymethyl)pyrimidine</name>
        <dbReference type="ChEBI" id="CHEBI:57841"/>
    </ligand>
</feature>
<dbReference type="PANTHER" id="PTHR20857">
    <property type="entry name" value="THIAMINE-PHOSPHATE PYROPHOSPHORYLASE"/>
    <property type="match status" value="1"/>
</dbReference>